<gene>
    <name evidence="4" type="ORF">SAMN05660420_01948</name>
</gene>
<evidence type="ECO:0000259" key="3">
    <source>
        <dbReference type="PROSITE" id="PS51832"/>
    </source>
</evidence>
<dbReference type="EMBL" id="FNQN01000005">
    <property type="protein sequence ID" value="SEA38375.1"/>
    <property type="molecule type" value="Genomic_DNA"/>
</dbReference>
<dbReference type="GO" id="GO:0000160">
    <property type="term" value="P:phosphorelay signal transduction system"/>
    <property type="evidence" value="ECO:0007669"/>
    <property type="project" value="InterPro"/>
</dbReference>
<proteinExistence type="predicted"/>
<evidence type="ECO:0000313" key="4">
    <source>
        <dbReference type="EMBL" id="SEA38375.1"/>
    </source>
</evidence>
<dbReference type="AlphaFoldDB" id="A0A1H4AR31"/>
<dbReference type="PANTHER" id="PTHR45228:SF5">
    <property type="entry name" value="CYCLIC DI-GMP PHOSPHODIESTERASE VC_1348-RELATED"/>
    <property type="match status" value="1"/>
</dbReference>
<dbReference type="Gene3D" id="3.40.50.2300">
    <property type="match status" value="1"/>
</dbReference>
<keyword evidence="1" id="KW-0597">Phosphoprotein</keyword>
<dbReference type="Pfam" id="PF00072">
    <property type="entry name" value="Response_reg"/>
    <property type="match status" value="1"/>
</dbReference>
<dbReference type="InterPro" id="IPR003607">
    <property type="entry name" value="HD/PDEase_dom"/>
</dbReference>
<sequence length="355" mass="39743">MGERKHQILIVDDTCSNIDTLIAVLGEEYDLRVAVDGETALQSLQQNPLPDLVLLDIMMPGMDGYEVCTRLKSSSRTRGIGIIFLTALAENSEQAKGLSLGAEDYITKPFDPAIVKARVRIQLELKGYRDYLEEQVSLRTEQLAHAQEATIASMAIMAEYRDPETGSHIQRTKSYIRALAEEIRSTGTQTISKQMLEVLYQAAPLHDIGKVAIPDAILLKPGRLTAEEFTIMEKHTLFGSEAIQRTETIHGDNELLHTAAEIAEFHHEKWDGSGYPHGRRGNEIPLGARLMTIADVYDALISKRPYKEAFSHEVAVKTILEGDGYTHPDHFDPQILSCFQKIHHQFHAIALKFDD</sequence>
<dbReference type="Gene3D" id="1.10.3210.10">
    <property type="entry name" value="Hypothetical protein af1432"/>
    <property type="match status" value="1"/>
</dbReference>
<dbReference type="SMART" id="SM00471">
    <property type="entry name" value="HDc"/>
    <property type="match status" value="1"/>
</dbReference>
<dbReference type="OrthoDB" id="9776250at2"/>
<dbReference type="Pfam" id="PF13487">
    <property type="entry name" value="HD_5"/>
    <property type="match status" value="1"/>
</dbReference>
<dbReference type="Proteomes" id="UP000199409">
    <property type="component" value="Unassembled WGS sequence"/>
</dbReference>
<dbReference type="SUPFAM" id="SSF52172">
    <property type="entry name" value="CheY-like"/>
    <property type="match status" value="1"/>
</dbReference>
<dbReference type="CDD" id="cd00077">
    <property type="entry name" value="HDc"/>
    <property type="match status" value="1"/>
</dbReference>
<dbReference type="PANTHER" id="PTHR45228">
    <property type="entry name" value="CYCLIC DI-GMP PHOSPHODIESTERASE TM_0186-RELATED"/>
    <property type="match status" value="1"/>
</dbReference>
<name>A0A1H4AR31_9BACT</name>
<dbReference type="InterPro" id="IPR052020">
    <property type="entry name" value="Cyclic_di-GMP/3'3'-cGAMP_PDE"/>
</dbReference>
<evidence type="ECO:0000259" key="2">
    <source>
        <dbReference type="PROSITE" id="PS50110"/>
    </source>
</evidence>
<dbReference type="InterPro" id="IPR011006">
    <property type="entry name" value="CheY-like_superfamily"/>
</dbReference>
<keyword evidence="5" id="KW-1185">Reference proteome</keyword>
<dbReference type="InterPro" id="IPR001789">
    <property type="entry name" value="Sig_transdc_resp-reg_receiver"/>
</dbReference>
<accession>A0A1H4AR31</accession>
<dbReference type="STRING" id="37625.SAMN05660420_01948"/>
<feature type="domain" description="HD-GYP" evidence="3">
    <location>
        <begin position="143"/>
        <end position="355"/>
    </location>
</feature>
<protein>
    <submittedName>
        <fullName evidence="4">Putative two-component system response regulator</fullName>
    </submittedName>
</protein>
<evidence type="ECO:0000313" key="5">
    <source>
        <dbReference type="Proteomes" id="UP000199409"/>
    </source>
</evidence>
<feature type="domain" description="Response regulatory" evidence="2">
    <location>
        <begin position="7"/>
        <end position="123"/>
    </location>
</feature>
<dbReference type="PROSITE" id="PS50110">
    <property type="entry name" value="RESPONSE_REGULATORY"/>
    <property type="match status" value="1"/>
</dbReference>
<organism evidence="4 5">
    <name type="scientific">Desulfuromusa kysingii</name>
    <dbReference type="NCBI Taxonomy" id="37625"/>
    <lineage>
        <taxon>Bacteria</taxon>
        <taxon>Pseudomonadati</taxon>
        <taxon>Thermodesulfobacteriota</taxon>
        <taxon>Desulfuromonadia</taxon>
        <taxon>Desulfuromonadales</taxon>
        <taxon>Geopsychrobacteraceae</taxon>
        <taxon>Desulfuromusa</taxon>
    </lineage>
</organism>
<dbReference type="SMART" id="SM00448">
    <property type="entry name" value="REC"/>
    <property type="match status" value="1"/>
</dbReference>
<reference evidence="4 5" key="1">
    <citation type="submission" date="2016-10" db="EMBL/GenBank/DDBJ databases">
        <authorList>
            <person name="de Groot N.N."/>
        </authorList>
    </citation>
    <scope>NUCLEOTIDE SEQUENCE [LARGE SCALE GENOMIC DNA]</scope>
    <source>
        <strain evidence="4 5">DSM 7343</strain>
    </source>
</reference>
<dbReference type="SUPFAM" id="SSF109604">
    <property type="entry name" value="HD-domain/PDEase-like"/>
    <property type="match status" value="1"/>
</dbReference>
<evidence type="ECO:0000256" key="1">
    <source>
        <dbReference type="PROSITE-ProRule" id="PRU00169"/>
    </source>
</evidence>
<dbReference type="PROSITE" id="PS51832">
    <property type="entry name" value="HD_GYP"/>
    <property type="match status" value="1"/>
</dbReference>
<dbReference type="InterPro" id="IPR037522">
    <property type="entry name" value="HD_GYP_dom"/>
</dbReference>
<dbReference type="RefSeq" id="WP_092347457.1">
    <property type="nucleotide sequence ID" value="NZ_FNQN01000005.1"/>
</dbReference>
<feature type="modified residue" description="4-aspartylphosphate" evidence="1">
    <location>
        <position position="56"/>
    </location>
</feature>